<accession>A0A562T5L0</accession>
<gene>
    <name evidence="1" type="ORF">LX66_2901</name>
</gene>
<proteinExistence type="predicted"/>
<dbReference type="OrthoDB" id="609485at2"/>
<dbReference type="AlphaFoldDB" id="A0A562T5L0"/>
<evidence type="ECO:0000313" key="1">
    <source>
        <dbReference type="EMBL" id="TWI88815.1"/>
    </source>
</evidence>
<organism evidence="1 2">
    <name type="scientific">Chitinophaga japonensis</name>
    <name type="common">Flexibacter japonensis</name>
    <dbReference type="NCBI Taxonomy" id="104662"/>
    <lineage>
        <taxon>Bacteria</taxon>
        <taxon>Pseudomonadati</taxon>
        <taxon>Bacteroidota</taxon>
        <taxon>Chitinophagia</taxon>
        <taxon>Chitinophagales</taxon>
        <taxon>Chitinophagaceae</taxon>
        <taxon>Chitinophaga</taxon>
    </lineage>
</organism>
<sequence>MNQRLRICFITGFICMNIASFAQSSHHLVERLEQSMDVYAQRQNETSVYLRCNKDVYIAGEDLWFSSFVLNAQHLLLSGLDSILYLQLVHEENDSVIWKEMYPINQGVASGHVFLPHTLEEGTYLLKAYTAHSYYAAQPYFYAFTPVQVVKDPRAIKRYWHLAQSISPGKGEPVRFDIFPEGGSLVAGLPGVVGFRAVNKDGLPVNISGVLLKNDQPLLDIQTAHAGMGSFRFQPEAGAEYTVKLNNVKDSLYRIPVNSGAGVTMHLQNNDRDSLVFKVAAVQMQPKRVALRLQVRGVLQFIVAGLLRDSLIIKIPTTGIPPGVAEATLFDEQLRPLADRLLFLHQDNRLNIQVSQLKEWYGPLEKVSLKIRTTDGQGHPVPAVLSLRIVDGLFIDRRNVQDITNYFQLSTQLEDSIYDPAYYFDTANKDRRSALDAMLMTREKERYNWSGHSMSRDTLKHRYVLSDSIKGTLSPIGRPQKDKQPLMLMLFNHNKSLVRFTGADKNGVFYITPEQLHTGRRFFIKYFAESEYNMQVTDPFDAIKAVEREVRPVHLSGEKSIVVDTAPLDTSRLQYGNMLREVVVQAAGRGYGDRYFGYLDSIAKFEGNTDYVGQCGWLNCPACGSGKKPVEGVTYSELVESKRSQVSSHPFSFTAADMRKVTYHYPKYTEEELLKKFKMIMVKGFYEDRVFSGPDYDKADRSVADTRNTLYWNPVIITDGNGEASVSFFTSGIRSAFTGIAEGVSGNGSLGTATFGFSVR</sequence>
<comment type="caution">
    <text evidence="1">The sequence shown here is derived from an EMBL/GenBank/DDBJ whole genome shotgun (WGS) entry which is preliminary data.</text>
</comment>
<evidence type="ECO:0000313" key="2">
    <source>
        <dbReference type="Proteomes" id="UP000316778"/>
    </source>
</evidence>
<protein>
    <recommendedName>
        <fullName evidence="3">MG2 domain-containing protein</fullName>
    </recommendedName>
</protein>
<dbReference type="EMBL" id="VLLG01000003">
    <property type="protein sequence ID" value="TWI88815.1"/>
    <property type="molecule type" value="Genomic_DNA"/>
</dbReference>
<reference evidence="1 2" key="1">
    <citation type="journal article" date="2013" name="Stand. Genomic Sci.">
        <title>Genomic Encyclopedia of Type Strains, Phase I: The one thousand microbial genomes (KMG-I) project.</title>
        <authorList>
            <person name="Kyrpides N.C."/>
            <person name="Woyke T."/>
            <person name="Eisen J.A."/>
            <person name="Garrity G."/>
            <person name="Lilburn T.G."/>
            <person name="Beck B.J."/>
            <person name="Whitman W.B."/>
            <person name="Hugenholtz P."/>
            <person name="Klenk H.P."/>
        </authorList>
    </citation>
    <scope>NUCLEOTIDE SEQUENCE [LARGE SCALE GENOMIC DNA]</scope>
    <source>
        <strain evidence="1 2">DSM 13484</strain>
    </source>
</reference>
<keyword evidence="2" id="KW-1185">Reference proteome</keyword>
<dbReference type="Proteomes" id="UP000316778">
    <property type="component" value="Unassembled WGS sequence"/>
</dbReference>
<name>A0A562T5L0_CHIJA</name>
<evidence type="ECO:0008006" key="3">
    <source>
        <dbReference type="Google" id="ProtNLM"/>
    </source>
</evidence>
<dbReference type="RefSeq" id="WP_145714665.1">
    <property type="nucleotide sequence ID" value="NZ_BAAAFY010000001.1"/>
</dbReference>